<dbReference type="Proteomes" id="UP000254640">
    <property type="component" value="Unassembled WGS sequence"/>
</dbReference>
<evidence type="ECO:0008006" key="3">
    <source>
        <dbReference type="Google" id="ProtNLM"/>
    </source>
</evidence>
<sequence>MQLDFRQVREDEVDVYLALMHAAYAPVKALGH</sequence>
<evidence type="ECO:0000313" key="1">
    <source>
        <dbReference type="EMBL" id="SUB16099.1"/>
    </source>
</evidence>
<organism evidence="1 2">
    <name type="scientific">Enterobacter agglomerans</name>
    <name type="common">Erwinia herbicola</name>
    <name type="synonym">Pantoea agglomerans</name>
    <dbReference type="NCBI Taxonomy" id="549"/>
    <lineage>
        <taxon>Bacteria</taxon>
        <taxon>Pseudomonadati</taxon>
        <taxon>Pseudomonadota</taxon>
        <taxon>Gammaproteobacteria</taxon>
        <taxon>Enterobacterales</taxon>
        <taxon>Erwiniaceae</taxon>
        <taxon>Pantoea</taxon>
        <taxon>Pantoea agglomerans group</taxon>
    </lineage>
</organism>
<protein>
    <recommendedName>
        <fullName evidence="3">GNAT family N-acetyltransferase</fullName>
    </recommendedName>
</protein>
<keyword evidence="2" id="KW-1185">Reference proteome</keyword>
<proteinExistence type="predicted"/>
<evidence type="ECO:0000313" key="2">
    <source>
        <dbReference type="Proteomes" id="UP000254640"/>
    </source>
</evidence>
<name>A0A379AEW8_ENTAG</name>
<dbReference type="EMBL" id="UGSO01000001">
    <property type="protein sequence ID" value="SUB16099.1"/>
    <property type="molecule type" value="Genomic_DNA"/>
</dbReference>
<reference evidence="1 2" key="1">
    <citation type="submission" date="2018-06" db="EMBL/GenBank/DDBJ databases">
        <authorList>
            <consortium name="Pathogen Informatics"/>
            <person name="Doyle S."/>
        </authorList>
    </citation>
    <scope>NUCLEOTIDE SEQUENCE [LARGE SCALE GENOMIC DNA]</scope>
    <source>
        <strain evidence="1 2">NCTC9381</strain>
    </source>
</reference>
<accession>A0A379AEW8</accession>
<dbReference type="AlphaFoldDB" id="A0A379AEW8"/>
<gene>
    <name evidence="1" type="ORF">NCTC9381_01999</name>
</gene>